<sequence length="65" mass="7105">MTGDVMAMAEVAAFLGVSRQRANTLADRPDFPKPIAHLTVGRVWATADIRAWAAKRRKELEGEPG</sequence>
<dbReference type="OrthoDB" id="3400183at2"/>
<protein>
    <submittedName>
        <fullName evidence="1">Prophage CP4-57 regulatory protein (AlpA)</fullName>
    </submittedName>
</protein>
<dbReference type="AlphaFoldDB" id="A0A1C6TAG7"/>
<keyword evidence="2" id="KW-1185">Reference proteome</keyword>
<organism evidence="1 2">
    <name type="scientific">Micromonospora rhizosphaerae</name>
    <dbReference type="NCBI Taxonomy" id="568872"/>
    <lineage>
        <taxon>Bacteria</taxon>
        <taxon>Bacillati</taxon>
        <taxon>Actinomycetota</taxon>
        <taxon>Actinomycetes</taxon>
        <taxon>Micromonosporales</taxon>
        <taxon>Micromonosporaceae</taxon>
        <taxon>Micromonospora</taxon>
    </lineage>
</organism>
<proteinExistence type="predicted"/>
<dbReference type="Proteomes" id="UP000199413">
    <property type="component" value="Unassembled WGS sequence"/>
</dbReference>
<evidence type="ECO:0000313" key="1">
    <source>
        <dbReference type="EMBL" id="SCL38637.1"/>
    </source>
</evidence>
<dbReference type="EMBL" id="FMHV01000002">
    <property type="protein sequence ID" value="SCL38637.1"/>
    <property type="molecule type" value="Genomic_DNA"/>
</dbReference>
<dbReference type="STRING" id="568872.GA0070624_6283"/>
<reference evidence="2" key="1">
    <citation type="submission" date="2016-06" db="EMBL/GenBank/DDBJ databases">
        <authorList>
            <person name="Varghese N."/>
            <person name="Submissions Spin"/>
        </authorList>
    </citation>
    <scope>NUCLEOTIDE SEQUENCE [LARGE SCALE GENOMIC DNA]</scope>
    <source>
        <strain evidence="2">DSM 45431</strain>
    </source>
</reference>
<accession>A0A1C6TAG7</accession>
<evidence type="ECO:0000313" key="2">
    <source>
        <dbReference type="Proteomes" id="UP000199413"/>
    </source>
</evidence>
<name>A0A1C6TAG7_9ACTN</name>
<gene>
    <name evidence="1" type="ORF">GA0070624_6283</name>
</gene>